<organism evidence="7 8">
    <name type="scientific">Caulobacter mirabilis</name>
    <dbReference type="NCBI Taxonomy" id="69666"/>
    <lineage>
        <taxon>Bacteria</taxon>
        <taxon>Pseudomonadati</taxon>
        <taxon>Pseudomonadota</taxon>
        <taxon>Alphaproteobacteria</taxon>
        <taxon>Caulobacterales</taxon>
        <taxon>Caulobacteraceae</taxon>
        <taxon>Caulobacter</taxon>
    </lineage>
</organism>
<evidence type="ECO:0000313" key="8">
    <source>
        <dbReference type="Proteomes" id="UP000228945"/>
    </source>
</evidence>
<keyword evidence="4 6" id="KW-1133">Transmembrane helix</keyword>
<sequence>MDIVLPGAAALGLFVGAALVLLLIPGPAVLYVIGRSVEQGRTAGLVSILGIHAATLVHVAAAAFGLSALLASSALAFSIVKYAGAAYLIWMGLRKLFSPTPSAADGAPPAPRHSRWRLFRDGFIVNLLNPKTALFFLAFLPQFVDVGRGHVASQIVVLGVLLTLLGLVTDGAYALAAGTVGGWLRGNASYLRFERYVGGLLYIGLGVTAAFAGNGKK</sequence>
<proteinExistence type="predicted"/>
<dbReference type="OrthoDB" id="9804822at2"/>
<feature type="transmembrane region" description="Helical" evidence="6">
    <location>
        <begin position="123"/>
        <end position="143"/>
    </location>
</feature>
<feature type="transmembrane region" description="Helical" evidence="6">
    <location>
        <begin position="155"/>
        <end position="184"/>
    </location>
</feature>
<name>A0A2D2AWZ2_9CAUL</name>
<dbReference type="KEGG" id="cmb:CSW64_08850"/>
<dbReference type="PANTHER" id="PTHR30086">
    <property type="entry name" value="ARGININE EXPORTER PROTEIN ARGO"/>
    <property type="match status" value="1"/>
</dbReference>
<dbReference type="RefSeq" id="WP_099621773.1">
    <property type="nucleotide sequence ID" value="NZ_CP024201.1"/>
</dbReference>
<keyword evidence="8" id="KW-1185">Reference proteome</keyword>
<dbReference type="EMBL" id="CP024201">
    <property type="protein sequence ID" value="ATQ42516.1"/>
    <property type="molecule type" value="Genomic_DNA"/>
</dbReference>
<accession>A0A2D2AWZ2</accession>
<dbReference type="Pfam" id="PF01810">
    <property type="entry name" value="LysE"/>
    <property type="match status" value="1"/>
</dbReference>
<dbReference type="GO" id="GO:0005886">
    <property type="term" value="C:plasma membrane"/>
    <property type="evidence" value="ECO:0007669"/>
    <property type="project" value="UniProtKB-SubCell"/>
</dbReference>
<evidence type="ECO:0000313" key="7">
    <source>
        <dbReference type="EMBL" id="ATQ42516.1"/>
    </source>
</evidence>
<evidence type="ECO:0000256" key="1">
    <source>
        <dbReference type="ARBA" id="ARBA00004651"/>
    </source>
</evidence>
<protein>
    <submittedName>
        <fullName evidence="7">RhtB family transporter</fullName>
    </submittedName>
</protein>
<evidence type="ECO:0000256" key="6">
    <source>
        <dbReference type="SAM" id="Phobius"/>
    </source>
</evidence>
<dbReference type="GO" id="GO:0015171">
    <property type="term" value="F:amino acid transmembrane transporter activity"/>
    <property type="evidence" value="ECO:0007669"/>
    <property type="project" value="TreeGrafter"/>
</dbReference>
<keyword evidence="2" id="KW-1003">Cell membrane</keyword>
<dbReference type="PIRSF" id="PIRSF006324">
    <property type="entry name" value="LeuE"/>
    <property type="match status" value="1"/>
</dbReference>
<evidence type="ECO:0000256" key="3">
    <source>
        <dbReference type="ARBA" id="ARBA00022692"/>
    </source>
</evidence>
<feature type="transmembrane region" description="Helical" evidence="6">
    <location>
        <begin position="196"/>
        <end position="213"/>
    </location>
</feature>
<keyword evidence="5 6" id="KW-0472">Membrane</keyword>
<evidence type="ECO:0000256" key="4">
    <source>
        <dbReference type="ARBA" id="ARBA00022989"/>
    </source>
</evidence>
<gene>
    <name evidence="7" type="ORF">CSW64_08850</name>
</gene>
<comment type="subcellular location">
    <subcellularLocation>
        <location evidence="1">Cell membrane</location>
        <topology evidence="1">Multi-pass membrane protein</topology>
    </subcellularLocation>
</comment>
<evidence type="ECO:0000256" key="2">
    <source>
        <dbReference type="ARBA" id="ARBA00022475"/>
    </source>
</evidence>
<feature type="transmembrane region" description="Helical" evidence="6">
    <location>
        <begin position="45"/>
        <end position="64"/>
    </location>
</feature>
<dbReference type="Proteomes" id="UP000228945">
    <property type="component" value="Chromosome"/>
</dbReference>
<dbReference type="PANTHER" id="PTHR30086:SF20">
    <property type="entry name" value="ARGININE EXPORTER PROTEIN ARGO-RELATED"/>
    <property type="match status" value="1"/>
</dbReference>
<feature type="transmembrane region" description="Helical" evidence="6">
    <location>
        <begin position="12"/>
        <end position="33"/>
    </location>
</feature>
<evidence type="ECO:0000256" key="5">
    <source>
        <dbReference type="ARBA" id="ARBA00023136"/>
    </source>
</evidence>
<dbReference type="AlphaFoldDB" id="A0A2D2AWZ2"/>
<feature type="transmembrane region" description="Helical" evidence="6">
    <location>
        <begin position="70"/>
        <end position="90"/>
    </location>
</feature>
<reference evidence="7 8" key="1">
    <citation type="submission" date="2017-10" db="EMBL/GenBank/DDBJ databases">
        <title>Genome sequence of Caulobacter mirabilis FWC38.</title>
        <authorList>
            <person name="Fiebig A."/>
            <person name="Crosson S."/>
        </authorList>
    </citation>
    <scope>NUCLEOTIDE SEQUENCE [LARGE SCALE GENOMIC DNA]</scope>
    <source>
        <strain evidence="7 8">FWC 38</strain>
    </source>
</reference>
<dbReference type="InterPro" id="IPR001123">
    <property type="entry name" value="LeuE-type"/>
</dbReference>
<keyword evidence="3 6" id="KW-0812">Transmembrane</keyword>